<keyword evidence="9" id="KW-1185">Reference proteome</keyword>
<comment type="similarity">
    <text evidence="1 6">Belongs to the polypeptide deformylase family.</text>
</comment>
<dbReference type="NCBIfam" id="TIGR00079">
    <property type="entry name" value="pept_deformyl"/>
    <property type="match status" value="1"/>
</dbReference>
<feature type="binding site" evidence="6">
    <location>
        <position position="143"/>
    </location>
    <ligand>
        <name>Fe cation</name>
        <dbReference type="ChEBI" id="CHEBI:24875"/>
    </ligand>
</feature>
<dbReference type="AlphaFoldDB" id="A0A1I3A0Q0"/>
<dbReference type="STRING" id="995038.SAMN05216274_105103"/>
<dbReference type="NCBIfam" id="NF001159">
    <property type="entry name" value="PRK00150.1-3"/>
    <property type="match status" value="1"/>
</dbReference>
<dbReference type="PRINTS" id="PR01576">
    <property type="entry name" value="PDEFORMYLASE"/>
</dbReference>
<evidence type="ECO:0000313" key="10">
    <source>
        <dbReference type="Proteomes" id="UP000297963"/>
    </source>
</evidence>
<dbReference type="Proteomes" id="UP000199681">
    <property type="component" value="Unassembled WGS sequence"/>
</dbReference>
<protein>
    <recommendedName>
        <fullName evidence="6">Peptide deformylase</fullName>
        <shortName evidence="6">PDF</shortName>
        <ecNumber evidence="6">3.5.1.88</ecNumber>
    </recommendedName>
    <alternativeName>
        <fullName evidence="6">Polypeptide deformylase</fullName>
    </alternativeName>
</protein>
<evidence type="ECO:0000256" key="2">
    <source>
        <dbReference type="ARBA" id="ARBA00022723"/>
    </source>
</evidence>
<dbReference type="PANTHER" id="PTHR10458:SF2">
    <property type="entry name" value="PEPTIDE DEFORMYLASE, MITOCHONDRIAL"/>
    <property type="match status" value="1"/>
</dbReference>
<proteinExistence type="inferred from homology"/>
<dbReference type="RefSeq" id="WP_092449077.1">
    <property type="nucleotide sequence ID" value="NZ_BKAC01000004.1"/>
</dbReference>
<dbReference type="GO" id="GO:0006412">
    <property type="term" value="P:translation"/>
    <property type="evidence" value="ECO:0007669"/>
    <property type="project" value="UniProtKB-UniRule"/>
</dbReference>
<dbReference type="Proteomes" id="UP000297963">
    <property type="component" value="Unassembled WGS sequence"/>
</dbReference>
<evidence type="ECO:0000256" key="1">
    <source>
        <dbReference type="ARBA" id="ARBA00010759"/>
    </source>
</evidence>
<evidence type="ECO:0000256" key="4">
    <source>
        <dbReference type="ARBA" id="ARBA00022917"/>
    </source>
</evidence>
<evidence type="ECO:0000256" key="3">
    <source>
        <dbReference type="ARBA" id="ARBA00022801"/>
    </source>
</evidence>
<gene>
    <name evidence="6 8" type="primary">def</name>
    <name evidence="8" type="ORF">E3O11_12675</name>
    <name evidence="7" type="ORF">SAMN05216274_105103</name>
</gene>
<dbReference type="GO" id="GO:0042586">
    <property type="term" value="F:peptide deformylase activity"/>
    <property type="evidence" value="ECO:0007669"/>
    <property type="project" value="UniProtKB-UniRule"/>
</dbReference>
<dbReference type="EMBL" id="FOPW01000005">
    <property type="protein sequence ID" value="SFH43653.1"/>
    <property type="molecule type" value="Genomic_DNA"/>
</dbReference>
<evidence type="ECO:0000313" key="7">
    <source>
        <dbReference type="EMBL" id="SFH43653.1"/>
    </source>
</evidence>
<accession>A0A1I3A0Q0</accession>
<dbReference type="HAMAP" id="MF_00163">
    <property type="entry name" value="Pep_deformylase"/>
    <property type="match status" value="1"/>
</dbReference>
<dbReference type="EC" id="3.5.1.88" evidence="6"/>
<feature type="active site" evidence="6">
    <location>
        <position position="144"/>
    </location>
</feature>
<dbReference type="InterPro" id="IPR036821">
    <property type="entry name" value="Peptide_deformylase_sf"/>
</dbReference>
<keyword evidence="4 6" id="KW-0648">Protein biosynthesis</keyword>
<reference evidence="7 9" key="1">
    <citation type="submission" date="2016-10" db="EMBL/GenBank/DDBJ databases">
        <authorList>
            <person name="Varghese N."/>
            <person name="Submissions S."/>
        </authorList>
    </citation>
    <scope>NUCLEOTIDE SEQUENCE [LARGE SCALE GENOMIC DNA]</scope>
    <source>
        <strain evidence="7 9">GMCC 1.11211</strain>
    </source>
</reference>
<dbReference type="CDD" id="cd00487">
    <property type="entry name" value="Pep_deformylase"/>
    <property type="match status" value="1"/>
</dbReference>
<evidence type="ECO:0000256" key="5">
    <source>
        <dbReference type="ARBA" id="ARBA00023004"/>
    </source>
</evidence>
<feature type="binding site" evidence="6">
    <location>
        <position position="147"/>
    </location>
    <ligand>
        <name>Fe cation</name>
        <dbReference type="ChEBI" id="CHEBI:24875"/>
    </ligand>
</feature>
<dbReference type="PANTHER" id="PTHR10458">
    <property type="entry name" value="PEPTIDE DEFORMYLASE"/>
    <property type="match status" value="1"/>
</dbReference>
<comment type="function">
    <text evidence="6">Removes the formyl group from the N-terminal Met of newly synthesized proteins. Requires at least a dipeptide for an efficient rate of reaction. N-terminal L-methionine is a prerequisite for activity but the enzyme has broad specificity at other positions.</text>
</comment>
<dbReference type="Gene3D" id="3.90.45.10">
    <property type="entry name" value="Peptide deformylase"/>
    <property type="match status" value="1"/>
</dbReference>
<comment type="caution">
    <text evidence="8">The sequence shown here is derived from an EMBL/GenBank/DDBJ whole genome shotgun (WGS) entry which is preliminary data.</text>
</comment>
<keyword evidence="3 6" id="KW-0378">Hydrolase</keyword>
<feature type="binding site" evidence="6">
    <location>
        <position position="101"/>
    </location>
    <ligand>
        <name>Fe cation</name>
        <dbReference type="ChEBI" id="CHEBI:24875"/>
    </ligand>
</feature>
<comment type="cofactor">
    <cofactor evidence="6">
        <name>Fe(2+)</name>
        <dbReference type="ChEBI" id="CHEBI:29033"/>
    </cofactor>
    <text evidence="6">Binds 1 Fe(2+) ion.</text>
</comment>
<keyword evidence="2 6" id="KW-0479">Metal-binding</keyword>
<sequence length="190" mass="21101">MPVRAIVISGDPVLHSPAAPVVDFDDNLRDLVRDMFETMDAAPGVGLAAPQVGVGLRIFTYSYQDDDEVTWRGVAINPELWITPVSAEPVDDEDADEDEGCLSFPGERFPLKRAESAILRAVDAEQQPFEIRADGWLARIFQHEFDHLDGTLYVDRLQHVYAKMAAKVVRKKSWGVPGLTWIPGVDNLEG</sequence>
<reference evidence="8 10" key="2">
    <citation type="submission" date="2019-03" db="EMBL/GenBank/DDBJ databases">
        <title>Genomics of glacier-inhabiting Cryobacterium strains.</title>
        <authorList>
            <person name="Liu Q."/>
            <person name="Xin Y.-H."/>
        </authorList>
    </citation>
    <scope>NUCLEOTIDE SEQUENCE [LARGE SCALE GENOMIC DNA]</scope>
    <source>
        <strain evidence="8 10">Hh34</strain>
    </source>
</reference>
<organism evidence="8 10">
    <name type="scientific">Cryobacterium levicorallinum</name>
    <dbReference type="NCBI Taxonomy" id="995038"/>
    <lineage>
        <taxon>Bacteria</taxon>
        <taxon>Bacillati</taxon>
        <taxon>Actinomycetota</taxon>
        <taxon>Actinomycetes</taxon>
        <taxon>Micrococcales</taxon>
        <taxon>Microbacteriaceae</taxon>
        <taxon>Cryobacterium</taxon>
    </lineage>
</organism>
<dbReference type="SUPFAM" id="SSF56420">
    <property type="entry name" value="Peptide deformylase"/>
    <property type="match status" value="1"/>
</dbReference>
<evidence type="ECO:0000313" key="9">
    <source>
        <dbReference type="Proteomes" id="UP000199681"/>
    </source>
</evidence>
<dbReference type="GO" id="GO:0046872">
    <property type="term" value="F:metal ion binding"/>
    <property type="evidence" value="ECO:0007669"/>
    <property type="project" value="UniProtKB-KW"/>
</dbReference>
<keyword evidence="5 6" id="KW-0408">Iron</keyword>
<name>A0A1I3A0Q0_9MICO</name>
<dbReference type="InterPro" id="IPR023635">
    <property type="entry name" value="Peptide_deformylase"/>
</dbReference>
<comment type="catalytic activity">
    <reaction evidence="6">
        <text>N-terminal N-formyl-L-methionyl-[peptide] + H2O = N-terminal L-methionyl-[peptide] + formate</text>
        <dbReference type="Rhea" id="RHEA:24420"/>
        <dbReference type="Rhea" id="RHEA-COMP:10639"/>
        <dbReference type="Rhea" id="RHEA-COMP:10640"/>
        <dbReference type="ChEBI" id="CHEBI:15377"/>
        <dbReference type="ChEBI" id="CHEBI:15740"/>
        <dbReference type="ChEBI" id="CHEBI:49298"/>
        <dbReference type="ChEBI" id="CHEBI:64731"/>
        <dbReference type="EC" id="3.5.1.88"/>
    </reaction>
</comment>
<dbReference type="Pfam" id="PF01327">
    <property type="entry name" value="Pep_deformylase"/>
    <property type="match status" value="1"/>
</dbReference>
<evidence type="ECO:0000313" key="8">
    <source>
        <dbReference type="EMBL" id="TFB82726.1"/>
    </source>
</evidence>
<evidence type="ECO:0000256" key="6">
    <source>
        <dbReference type="HAMAP-Rule" id="MF_00163"/>
    </source>
</evidence>
<dbReference type="PIRSF" id="PIRSF004749">
    <property type="entry name" value="Pep_def"/>
    <property type="match status" value="1"/>
</dbReference>
<dbReference type="EMBL" id="SOFE01000023">
    <property type="protein sequence ID" value="TFB82726.1"/>
    <property type="molecule type" value="Genomic_DNA"/>
</dbReference>